<evidence type="ECO:0000313" key="2">
    <source>
        <dbReference type="EMBL" id="PNP94098.1"/>
    </source>
</evidence>
<dbReference type="Proteomes" id="UP000236634">
    <property type="component" value="Unassembled WGS sequence"/>
</dbReference>
<name>A0A2K0XI07_9BACT</name>
<dbReference type="EMBL" id="NBAX01000006">
    <property type="protein sequence ID" value="PNP94098.1"/>
    <property type="molecule type" value="Genomic_DNA"/>
</dbReference>
<proteinExistence type="predicted"/>
<feature type="signal peptide" evidence="1">
    <location>
        <begin position="1"/>
        <end position="23"/>
    </location>
</feature>
<keyword evidence="1" id="KW-0732">Signal</keyword>
<sequence>MNKLVYILVMSLCLLFIPSEVKALDFPTDPVSLEAMIHNHKTVRAMLELRTLAEEGVITYHEKSMHSMEDYATVNKKLDKYRKCFNIINLILNSTATGFHAYNSFNSCKSNLKAYYTLLNTYNKEILQHGAIWTSDTIIIKASQRAVEGVYHGASQLWKSYSELAEIVTGVRNCTTSDLMTILGDINNSIDEIDGSIRRSYTELWAYMTVRMGFWKKEIFMARSIKDIANDALGRWLGNSIQAFECLEQHRSFQHAPLGGGGIIGGRSWH</sequence>
<dbReference type="AlphaFoldDB" id="A0A2K0XI07"/>
<evidence type="ECO:0000256" key="1">
    <source>
        <dbReference type="SAM" id="SignalP"/>
    </source>
</evidence>
<organism evidence="2 3">
    <name type="scientific">Hoylesella timonensis</name>
    <dbReference type="NCBI Taxonomy" id="386414"/>
    <lineage>
        <taxon>Bacteria</taxon>
        <taxon>Pseudomonadati</taxon>
        <taxon>Bacteroidota</taxon>
        <taxon>Bacteroidia</taxon>
        <taxon>Bacteroidales</taxon>
        <taxon>Prevotellaceae</taxon>
        <taxon>Hoylesella</taxon>
    </lineage>
</organism>
<protein>
    <submittedName>
        <fullName evidence="2">Uncharacterized protein</fullName>
    </submittedName>
</protein>
<gene>
    <name evidence="2" type="ORF">BFS16_07955</name>
</gene>
<dbReference type="RefSeq" id="WP_103003520.1">
    <property type="nucleotide sequence ID" value="NZ_NBAX01000006.1"/>
</dbReference>
<feature type="chain" id="PRO_5014378203" evidence="1">
    <location>
        <begin position="24"/>
        <end position="270"/>
    </location>
</feature>
<comment type="caution">
    <text evidence="2">The sequence shown here is derived from an EMBL/GenBank/DDBJ whole genome shotgun (WGS) entry which is preliminary data.</text>
</comment>
<evidence type="ECO:0000313" key="3">
    <source>
        <dbReference type="Proteomes" id="UP000236634"/>
    </source>
</evidence>
<accession>A0A2K0XI07</accession>
<reference evidence="2 3" key="1">
    <citation type="submission" date="2017-03" db="EMBL/GenBank/DDBJ databases">
        <authorList>
            <person name="Afonso C.L."/>
            <person name="Miller P.J."/>
            <person name="Scott M.A."/>
            <person name="Spackman E."/>
            <person name="Goraichik I."/>
            <person name="Dimitrov K.M."/>
            <person name="Suarez D.L."/>
            <person name="Swayne D.E."/>
        </authorList>
    </citation>
    <scope>NUCLEOTIDE SEQUENCE [LARGE SCALE GENOMIC DNA]</scope>
    <source>
        <strain evidence="2 3">DNF00076</strain>
    </source>
</reference>